<evidence type="ECO:0000256" key="4">
    <source>
        <dbReference type="ARBA" id="ARBA00022759"/>
    </source>
</evidence>
<evidence type="ECO:0000256" key="1">
    <source>
        <dbReference type="ARBA" id="ARBA00022679"/>
    </source>
</evidence>
<dbReference type="PANTHER" id="PTHR48475">
    <property type="entry name" value="RIBONUCLEASE H"/>
    <property type="match status" value="1"/>
</dbReference>
<dbReference type="PROSITE" id="PS50879">
    <property type="entry name" value="RNASE_H_1"/>
    <property type="match status" value="1"/>
</dbReference>
<dbReference type="GO" id="GO:0003676">
    <property type="term" value="F:nucleic acid binding"/>
    <property type="evidence" value="ECO:0007669"/>
    <property type="project" value="InterPro"/>
</dbReference>
<dbReference type="Gene3D" id="3.30.420.10">
    <property type="entry name" value="Ribonuclease H-like superfamily/Ribonuclease H"/>
    <property type="match status" value="2"/>
</dbReference>
<dbReference type="KEGG" id="pavi:110752301"/>
<dbReference type="PANTHER" id="PTHR48475:SF2">
    <property type="entry name" value="RIBONUCLEASE H"/>
    <property type="match status" value="1"/>
</dbReference>
<dbReference type="CDD" id="cd09279">
    <property type="entry name" value="RNase_HI_like"/>
    <property type="match status" value="1"/>
</dbReference>
<keyword evidence="8" id="KW-1185">Reference proteome</keyword>
<keyword evidence="5" id="KW-0378">Hydrolase</keyword>
<reference evidence="9" key="1">
    <citation type="submission" date="2025-08" db="UniProtKB">
        <authorList>
            <consortium name="RefSeq"/>
        </authorList>
    </citation>
    <scope>IDENTIFICATION</scope>
</reference>
<evidence type="ECO:0000313" key="9">
    <source>
        <dbReference type="RefSeq" id="XP_021808608.1"/>
    </source>
</evidence>
<dbReference type="Pfam" id="PF17917">
    <property type="entry name" value="RT_RNaseH"/>
    <property type="match status" value="1"/>
</dbReference>
<sequence>MSRAPPLAKPLPREQLILYLSVSATVLSSVLIRKPKGIELPILYTSHALQDAEIRYPQLEKLAYALVLSARKLRPYFQAHTVAVLTNLPLRQILQRPETSGRLVKWAIELSEFDKHYHPRPAEMGQVVADFISEMTTTSQEADPDDLVSEPASVAPVAHPSEGVFNPTIPLWTLYVDCSSNRQGSGAGLVLKAPDQTAIEYAICFQFQASNNEAEYEALLAGLRLAKDMGAKQLKICIDSQLIVNQVLIKFKAKDTSMAAYLTHARRLLHHFSAYQVQRIPRSENSHADALSCLALAIDDKVGCHVPIEVLARRSTTETEVHAIWQDPSWMDPIHAYLASGTLPDDKAEAKTLHRRSARYVLVNQILYRRGHSLPLLRCLTPQQGDYVLQEIHEGACWNHSGTRSLAFKTVQQGYYWPTLHIDATKLVQNYDHCQHFGSVPKLLAEPLTPIVSPWPFARWGLDLIGPMPQGKGQLKFAIIAVDYFTKWTEAEASATTTATKV</sequence>
<keyword evidence="4" id="KW-0255">Endonuclease</keyword>
<dbReference type="Gene3D" id="1.10.340.70">
    <property type="match status" value="1"/>
</dbReference>
<evidence type="ECO:0000256" key="6">
    <source>
        <dbReference type="ARBA" id="ARBA00022918"/>
    </source>
</evidence>
<keyword evidence="1" id="KW-0808">Transferase</keyword>
<organism evidence="8 9">
    <name type="scientific">Prunus avium</name>
    <name type="common">Cherry</name>
    <name type="synonym">Cerasus avium</name>
    <dbReference type="NCBI Taxonomy" id="42229"/>
    <lineage>
        <taxon>Eukaryota</taxon>
        <taxon>Viridiplantae</taxon>
        <taxon>Streptophyta</taxon>
        <taxon>Embryophyta</taxon>
        <taxon>Tracheophyta</taxon>
        <taxon>Spermatophyta</taxon>
        <taxon>Magnoliopsida</taxon>
        <taxon>eudicotyledons</taxon>
        <taxon>Gunneridae</taxon>
        <taxon>Pentapetalae</taxon>
        <taxon>rosids</taxon>
        <taxon>fabids</taxon>
        <taxon>Rosales</taxon>
        <taxon>Rosaceae</taxon>
        <taxon>Amygdaloideae</taxon>
        <taxon>Amygdaleae</taxon>
        <taxon>Prunus</taxon>
    </lineage>
</organism>
<evidence type="ECO:0000256" key="2">
    <source>
        <dbReference type="ARBA" id="ARBA00022695"/>
    </source>
</evidence>
<keyword evidence="3" id="KW-0540">Nuclease</keyword>
<dbReference type="GO" id="GO:0003964">
    <property type="term" value="F:RNA-directed DNA polymerase activity"/>
    <property type="evidence" value="ECO:0007669"/>
    <property type="project" value="UniProtKB-KW"/>
</dbReference>
<gene>
    <name evidence="9" type="primary">LOC110752301</name>
</gene>
<dbReference type="AlphaFoldDB" id="A0A6P5S492"/>
<dbReference type="GeneID" id="110752301"/>
<dbReference type="SUPFAM" id="SSF53098">
    <property type="entry name" value="Ribonuclease H-like"/>
    <property type="match status" value="2"/>
</dbReference>
<dbReference type="GO" id="GO:0004523">
    <property type="term" value="F:RNA-DNA hybrid ribonuclease activity"/>
    <property type="evidence" value="ECO:0007669"/>
    <property type="project" value="InterPro"/>
</dbReference>
<dbReference type="Proteomes" id="UP000515124">
    <property type="component" value="Unplaced"/>
</dbReference>
<evidence type="ECO:0000256" key="3">
    <source>
        <dbReference type="ARBA" id="ARBA00022722"/>
    </source>
</evidence>
<dbReference type="InterPro" id="IPR002156">
    <property type="entry name" value="RNaseH_domain"/>
</dbReference>
<dbReference type="Pfam" id="PF13456">
    <property type="entry name" value="RVT_3"/>
    <property type="match status" value="1"/>
</dbReference>
<dbReference type="InterPro" id="IPR043502">
    <property type="entry name" value="DNA/RNA_pol_sf"/>
</dbReference>
<evidence type="ECO:0000259" key="7">
    <source>
        <dbReference type="PROSITE" id="PS50879"/>
    </source>
</evidence>
<name>A0A6P5S492_PRUAV</name>
<keyword evidence="6" id="KW-0695">RNA-directed DNA polymerase</keyword>
<dbReference type="SUPFAM" id="SSF56672">
    <property type="entry name" value="DNA/RNA polymerases"/>
    <property type="match status" value="1"/>
</dbReference>
<evidence type="ECO:0000256" key="5">
    <source>
        <dbReference type="ARBA" id="ARBA00022801"/>
    </source>
</evidence>
<protein>
    <submittedName>
        <fullName evidence="9">Uncharacterized protein LOC110752301</fullName>
    </submittedName>
</protein>
<accession>A0A6P5S492</accession>
<dbReference type="RefSeq" id="XP_021808608.1">
    <property type="nucleotide sequence ID" value="XM_021952916.1"/>
</dbReference>
<proteinExistence type="predicted"/>
<dbReference type="InterPro" id="IPR036397">
    <property type="entry name" value="RNaseH_sf"/>
</dbReference>
<keyword evidence="2" id="KW-0548">Nucleotidyltransferase</keyword>
<feature type="domain" description="RNase H type-1" evidence="7">
    <location>
        <begin position="168"/>
        <end position="297"/>
    </location>
</feature>
<dbReference type="InterPro" id="IPR041373">
    <property type="entry name" value="RT_RNaseH"/>
</dbReference>
<evidence type="ECO:0000313" key="8">
    <source>
        <dbReference type="Proteomes" id="UP000515124"/>
    </source>
</evidence>
<dbReference type="InterPro" id="IPR012337">
    <property type="entry name" value="RNaseH-like_sf"/>
</dbReference>